<protein>
    <submittedName>
        <fullName evidence="1">Glycosyltransferase (GlcNAc), putative</fullName>
    </submittedName>
</protein>
<gene>
    <name evidence="1" type="ORF">BSAL_81570</name>
</gene>
<dbReference type="Proteomes" id="UP000051952">
    <property type="component" value="Unassembled WGS sequence"/>
</dbReference>
<keyword evidence="2" id="KW-1185">Reference proteome</keyword>
<dbReference type="PANTHER" id="PTHR34496">
    <property type="entry name" value="GLCNAC TRANSFERASE-RELATED"/>
    <property type="match status" value="1"/>
</dbReference>
<dbReference type="PANTHER" id="PTHR34496:SF7">
    <property type="entry name" value="GLYCOSYLTRANSFERASE (GLCNAC)"/>
    <property type="match status" value="1"/>
</dbReference>
<reference evidence="2" key="1">
    <citation type="submission" date="2015-09" db="EMBL/GenBank/DDBJ databases">
        <authorList>
            <consortium name="Pathogen Informatics"/>
        </authorList>
    </citation>
    <scope>NUCLEOTIDE SEQUENCE [LARGE SCALE GENOMIC DNA]</scope>
    <source>
        <strain evidence="2">Lake Konstanz</strain>
    </source>
</reference>
<evidence type="ECO:0000313" key="1">
    <source>
        <dbReference type="EMBL" id="CUG57980.1"/>
    </source>
</evidence>
<dbReference type="AlphaFoldDB" id="A0A0S4J2L2"/>
<dbReference type="EMBL" id="CYKH01000886">
    <property type="protein sequence ID" value="CUG57980.1"/>
    <property type="molecule type" value="Genomic_DNA"/>
</dbReference>
<proteinExistence type="predicted"/>
<dbReference type="VEuPathDB" id="TriTrypDB:BSAL_81570"/>
<organism evidence="1 2">
    <name type="scientific">Bodo saltans</name>
    <name type="common">Flagellated protozoan</name>
    <dbReference type="NCBI Taxonomy" id="75058"/>
    <lineage>
        <taxon>Eukaryota</taxon>
        <taxon>Discoba</taxon>
        <taxon>Euglenozoa</taxon>
        <taxon>Kinetoplastea</taxon>
        <taxon>Metakinetoplastina</taxon>
        <taxon>Eubodonida</taxon>
        <taxon>Bodonidae</taxon>
        <taxon>Bodo</taxon>
    </lineage>
</organism>
<dbReference type="GO" id="GO:0016740">
    <property type="term" value="F:transferase activity"/>
    <property type="evidence" value="ECO:0007669"/>
    <property type="project" value="UniProtKB-KW"/>
</dbReference>
<accession>A0A0S4J2L2</accession>
<evidence type="ECO:0000313" key="2">
    <source>
        <dbReference type="Proteomes" id="UP000051952"/>
    </source>
</evidence>
<dbReference type="Pfam" id="PF11397">
    <property type="entry name" value="GlcNAc"/>
    <property type="match status" value="1"/>
</dbReference>
<dbReference type="InterPro" id="IPR021067">
    <property type="entry name" value="Glycosyltransferase"/>
</dbReference>
<sequence>MITASLWQRPAVAADNNASSSWSLLSSHGAGGQRYGNRFQHILDDFDRNDAQSNDKKSTTSVDALALNDLQNELRRLKRPLRVLIHQLEPHGPPTTAPTPVPPVDTSTINQNVATPEEATIPESPPSPVMHRLVYHQKWARDKTIFVTLVASLVDSKVGAEVPMCARIIDLLFKNAANPSQIRVGVVEVHPDEANFTAITPLSGCINPIHAQCNQSKFCLTDFVRVRRVTDSSVPAEWDRFALSASMYRNEAYVLLSNSWQHLAVVGSTIPSLPKRWDEEMIHTLSQQKGGARKALTAWLPRSSSSSTTSSGPSSTFPCSISHHNGQWNVTLGSTTSASSDTAATSPRRTHLVSTDLLFAPGEMLVNVPLDSSIHSASDTIVSLALSLRLFAAGYHSYTLGRGVLPVCSQEGGLCAVIPSAHRHGDSQEGYVNEILSRGWDEPSNTTATTLNSRFSANKKAHDKFWKALAFHDNAGTQCS</sequence>
<name>A0A0S4J2L2_BODSA</name>
<keyword evidence="1" id="KW-0808">Transferase</keyword>